<evidence type="ECO:0008006" key="4">
    <source>
        <dbReference type="Google" id="ProtNLM"/>
    </source>
</evidence>
<dbReference type="STRING" id="1184609.KILIM_022_00420"/>
<evidence type="ECO:0000256" key="1">
    <source>
        <dbReference type="SAM" id="MobiDB-lite"/>
    </source>
</evidence>
<dbReference type="SUPFAM" id="SSF55469">
    <property type="entry name" value="FMN-dependent nitroreductase-like"/>
    <property type="match status" value="1"/>
</dbReference>
<dbReference type="EMBL" id="BAHD01000022">
    <property type="protein sequence ID" value="GAB95557.1"/>
    <property type="molecule type" value="Genomic_DNA"/>
</dbReference>
<dbReference type="eggNOG" id="COG0778">
    <property type="taxonomic scope" value="Bacteria"/>
</dbReference>
<sequence length="370" mass="39648">MTAASTDATDDAGWIGDLRASQELWSRAPSAHNTQPWRLRVDGEQVELGWDPARTLPVTDATGRDLRLSLGAFAEAIRLVLADPLHGGHDLALAWSWDEPGQVAGLLRREPDGGPSGDVSGRGRPDAAEVPGNVVSTSPAVGEFAPSAAEVAARRTHRGDYVAGPDGIDAVAALAAGLTEAGRRLGVGLLAVDPALATDLVRVADREQFEDPAAAAELTRWLRWRSSSRRLRTDDGLGHEALLLPAWQVAALARVLRPRLHPAARRMRVLRTLARFASAARPGALLVLHAPAHLSPERECALGADLLRLWLLAGRHGWSVHPWSQLLDVPDTQAVLTRAVPPGQRPYAVFRVGIARGLAPPSPRRTDIWG</sequence>
<dbReference type="OrthoDB" id="8156917at2"/>
<keyword evidence="3" id="KW-1185">Reference proteome</keyword>
<dbReference type="Gene3D" id="3.40.109.10">
    <property type="entry name" value="NADH Oxidase"/>
    <property type="match status" value="1"/>
</dbReference>
<dbReference type="Proteomes" id="UP000008366">
    <property type="component" value="Unassembled WGS sequence"/>
</dbReference>
<dbReference type="AlphaFoldDB" id="K6WTW8"/>
<gene>
    <name evidence="2" type="ORF">KILIM_022_00420</name>
</gene>
<feature type="region of interest" description="Disordered" evidence="1">
    <location>
        <begin position="105"/>
        <end position="129"/>
    </location>
</feature>
<evidence type="ECO:0000313" key="2">
    <source>
        <dbReference type="EMBL" id="GAB95557.1"/>
    </source>
</evidence>
<accession>K6WTW8</accession>
<dbReference type="GO" id="GO:0016491">
    <property type="term" value="F:oxidoreductase activity"/>
    <property type="evidence" value="ECO:0007669"/>
    <property type="project" value="InterPro"/>
</dbReference>
<reference evidence="2 3" key="1">
    <citation type="submission" date="2012-08" db="EMBL/GenBank/DDBJ databases">
        <title>Whole genome shotgun sequence of Kineosphaera limosa NBRC 100340.</title>
        <authorList>
            <person name="Yoshida I."/>
            <person name="Isaki S."/>
            <person name="Hosoyama A."/>
            <person name="Tsuchikane K."/>
            <person name="Katsumata H."/>
            <person name="Ando Y."/>
            <person name="Ohji S."/>
            <person name="Hamada M."/>
            <person name="Tamura T."/>
            <person name="Yamazoe A."/>
            <person name="Yamazaki S."/>
            <person name="Fujita N."/>
        </authorList>
    </citation>
    <scope>NUCLEOTIDE SEQUENCE [LARGE SCALE GENOMIC DNA]</scope>
    <source>
        <strain evidence="2 3">NBRC 100340</strain>
    </source>
</reference>
<dbReference type="RefSeq" id="WP_006592089.1">
    <property type="nucleotide sequence ID" value="NZ_BAHD01000022.1"/>
</dbReference>
<name>K6WTW8_9MICO</name>
<protein>
    <recommendedName>
        <fullName evidence="4">Nitroreductase domain-containing protein</fullName>
    </recommendedName>
</protein>
<comment type="caution">
    <text evidence="2">The sequence shown here is derived from an EMBL/GenBank/DDBJ whole genome shotgun (WGS) entry which is preliminary data.</text>
</comment>
<organism evidence="2 3">
    <name type="scientific">Kineosphaera limosa NBRC 100340</name>
    <dbReference type="NCBI Taxonomy" id="1184609"/>
    <lineage>
        <taxon>Bacteria</taxon>
        <taxon>Bacillati</taxon>
        <taxon>Actinomycetota</taxon>
        <taxon>Actinomycetes</taxon>
        <taxon>Micrococcales</taxon>
        <taxon>Dermatophilaceae</taxon>
        <taxon>Kineosphaera</taxon>
    </lineage>
</organism>
<dbReference type="InterPro" id="IPR000415">
    <property type="entry name" value="Nitroreductase-like"/>
</dbReference>
<proteinExistence type="predicted"/>
<evidence type="ECO:0000313" key="3">
    <source>
        <dbReference type="Proteomes" id="UP000008366"/>
    </source>
</evidence>